<dbReference type="SUPFAM" id="SSF52172">
    <property type="entry name" value="CheY-like"/>
    <property type="match status" value="1"/>
</dbReference>
<feature type="domain" description="HTH luxR-type" evidence="6">
    <location>
        <begin position="141"/>
        <end position="206"/>
    </location>
</feature>
<evidence type="ECO:0000313" key="9">
    <source>
        <dbReference type="Proteomes" id="UP001148203"/>
    </source>
</evidence>
<evidence type="ECO:0000256" key="2">
    <source>
        <dbReference type="ARBA" id="ARBA00023015"/>
    </source>
</evidence>
<comment type="caution">
    <text evidence="8">The sequence shown here is derived from an EMBL/GenBank/DDBJ whole genome shotgun (WGS) entry which is preliminary data.</text>
</comment>
<dbReference type="InterPro" id="IPR011006">
    <property type="entry name" value="CheY-like_superfamily"/>
</dbReference>
<dbReference type="InterPro" id="IPR000792">
    <property type="entry name" value="Tscrpt_reg_LuxR_C"/>
</dbReference>
<evidence type="ECO:0000256" key="1">
    <source>
        <dbReference type="ARBA" id="ARBA00022553"/>
    </source>
</evidence>
<dbReference type="SUPFAM" id="SSF46894">
    <property type="entry name" value="C-terminal effector domain of the bipartite response regulators"/>
    <property type="match status" value="1"/>
</dbReference>
<dbReference type="Proteomes" id="UP001148203">
    <property type="component" value="Unassembled WGS sequence"/>
</dbReference>
<evidence type="ECO:0000259" key="7">
    <source>
        <dbReference type="PROSITE" id="PS50110"/>
    </source>
</evidence>
<keyword evidence="2" id="KW-0805">Transcription regulation</keyword>
<feature type="domain" description="Response regulatory" evidence="7">
    <location>
        <begin position="3"/>
        <end position="118"/>
    </location>
</feature>
<dbReference type="InterPro" id="IPR058245">
    <property type="entry name" value="NreC/VraR/RcsB-like_REC"/>
</dbReference>
<dbReference type="InterPro" id="IPR039420">
    <property type="entry name" value="WalR-like"/>
</dbReference>
<dbReference type="PANTHER" id="PTHR43214:SF41">
    <property type="entry name" value="NITRATE_NITRITE RESPONSE REGULATOR PROTEIN NARP"/>
    <property type="match status" value="1"/>
</dbReference>
<dbReference type="EMBL" id="JAMDGY010000089">
    <property type="protein sequence ID" value="MDD0993404.1"/>
    <property type="molecule type" value="Genomic_DNA"/>
</dbReference>
<dbReference type="Gene3D" id="3.40.50.2300">
    <property type="match status" value="1"/>
</dbReference>
<evidence type="ECO:0000259" key="6">
    <source>
        <dbReference type="PROSITE" id="PS50043"/>
    </source>
</evidence>
<dbReference type="PROSITE" id="PS00622">
    <property type="entry name" value="HTH_LUXR_1"/>
    <property type="match status" value="1"/>
</dbReference>
<evidence type="ECO:0000313" key="8">
    <source>
        <dbReference type="EMBL" id="MDD0993404.1"/>
    </source>
</evidence>
<dbReference type="CDD" id="cd17535">
    <property type="entry name" value="REC_NarL-like"/>
    <property type="match status" value="1"/>
</dbReference>
<dbReference type="PRINTS" id="PR00038">
    <property type="entry name" value="HTHLUXR"/>
</dbReference>
<dbReference type="PROSITE" id="PS50110">
    <property type="entry name" value="RESPONSE_REGULATORY"/>
    <property type="match status" value="1"/>
</dbReference>
<dbReference type="SMART" id="SM00448">
    <property type="entry name" value="REC"/>
    <property type="match status" value="1"/>
</dbReference>
<protein>
    <submittedName>
        <fullName evidence="8">Response regulator transcription factor</fullName>
    </submittedName>
</protein>
<proteinExistence type="predicted"/>
<evidence type="ECO:0000256" key="5">
    <source>
        <dbReference type="PROSITE-ProRule" id="PRU00169"/>
    </source>
</evidence>
<dbReference type="CDD" id="cd06170">
    <property type="entry name" value="LuxR_C_like"/>
    <property type="match status" value="1"/>
</dbReference>
<dbReference type="RefSeq" id="WP_273913589.1">
    <property type="nucleotide sequence ID" value="NZ_JAMDGX010000092.1"/>
</dbReference>
<name>A0ABT5NYX8_9PSED</name>
<dbReference type="PROSITE" id="PS50043">
    <property type="entry name" value="HTH_LUXR_2"/>
    <property type="match status" value="1"/>
</dbReference>
<dbReference type="Pfam" id="PF00072">
    <property type="entry name" value="Response_reg"/>
    <property type="match status" value="1"/>
</dbReference>
<keyword evidence="1 5" id="KW-0597">Phosphoprotein</keyword>
<keyword evidence="4" id="KW-0804">Transcription</keyword>
<organism evidence="8 9">
    <name type="scientific">Pseudomonas fontis</name>
    <dbReference type="NCBI Taxonomy" id="2942633"/>
    <lineage>
        <taxon>Bacteria</taxon>
        <taxon>Pseudomonadati</taxon>
        <taxon>Pseudomonadota</taxon>
        <taxon>Gammaproteobacteria</taxon>
        <taxon>Pseudomonadales</taxon>
        <taxon>Pseudomonadaceae</taxon>
        <taxon>Pseudomonas</taxon>
    </lineage>
</organism>
<dbReference type="SMART" id="SM00421">
    <property type="entry name" value="HTH_LUXR"/>
    <property type="match status" value="1"/>
</dbReference>
<feature type="modified residue" description="4-aspartylphosphate" evidence="5">
    <location>
        <position position="53"/>
    </location>
</feature>
<gene>
    <name evidence="8" type="ORF">M5G11_23030</name>
</gene>
<evidence type="ECO:0000256" key="3">
    <source>
        <dbReference type="ARBA" id="ARBA00023125"/>
    </source>
</evidence>
<dbReference type="Pfam" id="PF00196">
    <property type="entry name" value="GerE"/>
    <property type="match status" value="1"/>
</dbReference>
<keyword evidence="3" id="KW-0238">DNA-binding</keyword>
<keyword evidence="9" id="KW-1185">Reference proteome</keyword>
<dbReference type="InterPro" id="IPR001789">
    <property type="entry name" value="Sig_transdc_resp-reg_receiver"/>
</dbReference>
<accession>A0ABT5NYX8</accession>
<reference evidence="8 9" key="1">
    <citation type="submission" date="2022-05" db="EMBL/GenBank/DDBJ databases">
        <title>Novel Pseudomonas spp. Isolated from a Rainbow Trout Aquaculture Facility.</title>
        <authorList>
            <person name="Testerman T."/>
            <person name="Graf J."/>
        </authorList>
    </citation>
    <scope>NUCLEOTIDE SEQUENCE [LARGE SCALE GENOMIC DNA]</scope>
    <source>
        <strain evidence="8 9">ID681</strain>
    </source>
</reference>
<dbReference type="InterPro" id="IPR016032">
    <property type="entry name" value="Sig_transdc_resp-reg_C-effctor"/>
</dbReference>
<dbReference type="PANTHER" id="PTHR43214">
    <property type="entry name" value="TWO-COMPONENT RESPONSE REGULATOR"/>
    <property type="match status" value="1"/>
</dbReference>
<evidence type="ECO:0000256" key="4">
    <source>
        <dbReference type="ARBA" id="ARBA00023163"/>
    </source>
</evidence>
<sequence>MQKALVVDDHPFIRASVKLLLIQEHLHVVGETDNGIDAVHLARTLLPDLMVLDIGIPGLDGLEVIGRLSTLKPRPRVLVLTSQSARYYARRCMNAGAAGFVSKSNDLEDVRKAVQAVQSGYHYFPSEAVSTVRRSEANASEAERIDSLSDRELMILQHLVTGLSNKEIGDVLSLSNKTISTYKARLVEKLKVQSVIDMADLARRNQLF</sequence>